<protein>
    <submittedName>
        <fullName evidence="2">Uncharacterized protein</fullName>
    </submittedName>
</protein>
<name>A0ABC9VWY4_GRUJA</name>
<evidence type="ECO:0000313" key="3">
    <source>
        <dbReference type="Proteomes" id="UP001623348"/>
    </source>
</evidence>
<keyword evidence="3" id="KW-1185">Reference proteome</keyword>
<sequence>MHQSLEFEQTIGSSDISPLEQAESRSSNRQRLHERNDQQALSFTVSASFSDSVSLRHASQSCGLSMEYRGMALTTLPPATDFGQEKR</sequence>
<comment type="caution">
    <text evidence="2">The sequence shown here is derived from an EMBL/GenBank/DDBJ whole genome shotgun (WGS) entry which is preliminary data.</text>
</comment>
<gene>
    <name evidence="2" type="ORF">GRJ2_000191600</name>
</gene>
<accession>A0ABC9VWY4</accession>
<dbReference type="Proteomes" id="UP001623348">
    <property type="component" value="Unassembled WGS sequence"/>
</dbReference>
<evidence type="ECO:0000313" key="2">
    <source>
        <dbReference type="EMBL" id="GAB0177264.1"/>
    </source>
</evidence>
<dbReference type="AlphaFoldDB" id="A0ABC9VWY4"/>
<feature type="compositionally biased region" description="Polar residues" evidence="1">
    <location>
        <begin position="1"/>
        <end position="16"/>
    </location>
</feature>
<evidence type="ECO:0000256" key="1">
    <source>
        <dbReference type="SAM" id="MobiDB-lite"/>
    </source>
</evidence>
<reference evidence="2 3" key="1">
    <citation type="submission" date="2024-06" db="EMBL/GenBank/DDBJ databases">
        <title>The draft genome of Grus japonensis, version 3.</title>
        <authorList>
            <person name="Nabeshima K."/>
            <person name="Suzuki S."/>
            <person name="Onuma M."/>
        </authorList>
    </citation>
    <scope>NUCLEOTIDE SEQUENCE [LARGE SCALE GENOMIC DNA]</scope>
    <source>
        <strain evidence="2 3">451A</strain>
    </source>
</reference>
<organism evidence="2 3">
    <name type="scientific">Grus japonensis</name>
    <name type="common">Japanese crane</name>
    <name type="synonym">Red-crowned crane</name>
    <dbReference type="NCBI Taxonomy" id="30415"/>
    <lineage>
        <taxon>Eukaryota</taxon>
        <taxon>Metazoa</taxon>
        <taxon>Chordata</taxon>
        <taxon>Craniata</taxon>
        <taxon>Vertebrata</taxon>
        <taxon>Euteleostomi</taxon>
        <taxon>Archelosauria</taxon>
        <taxon>Archosauria</taxon>
        <taxon>Dinosauria</taxon>
        <taxon>Saurischia</taxon>
        <taxon>Theropoda</taxon>
        <taxon>Coelurosauria</taxon>
        <taxon>Aves</taxon>
        <taxon>Neognathae</taxon>
        <taxon>Neoaves</taxon>
        <taxon>Gruiformes</taxon>
        <taxon>Gruidae</taxon>
        <taxon>Grus</taxon>
    </lineage>
</organism>
<proteinExistence type="predicted"/>
<dbReference type="EMBL" id="BAAFJT010000001">
    <property type="protein sequence ID" value="GAB0177264.1"/>
    <property type="molecule type" value="Genomic_DNA"/>
</dbReference>
<feature type="region of interest" description="Disordered" evidence="1">
    <location>
        <begin position="1"/>
        <end position="39"/>
    </location>
</feature>